<sequence>MVTCSHRSMFVQKAATCELLPSLQVSCSETENKKHLRDCPKSLNSQAPHWINSLGCMASNVGKHHLCAISVIRDGFLGQPSRSFFRRCSLRTWLCVHSEDSLGTNSVDENPKASFVPMPPSAELVSWKYVRCVLCISVQRIPLSPAFSCGYSVVRTLPKYLCCFALIRESSTARKCLSLHL</sequence>
<dbReference type="EMBL" id="AGQR02003586">
    <property type="protein sequence ID" value="PIL96443.1"/>
    <property type="molecule type" value="Genomic_DNA"/>
</dbReference>
<name>A0A2G8XN47_TOXGO</name>
<protein>
    <submittedName>
        <fullName evidence="1">Uncharacterized protein</fullName>
    </submittedName>
</protein>
<evidence type="ECO:0000313" key="1">
    <source>
        <dbReference type="EMBL" id="PIL96443.1"/>
    </source>
</evidence>
<gene>
    <name evidence="1" type="ORF">TGCOUG_395720</name>
</gene>
<accession>A0A2G8XN47</accession>
<dbReference type="VEuPathDB" id="ToxoDB:TGCOUG_395720"/>
<dbReference type="Proteomes" id="UP000236343">
    <property type="component" value="Unassembled WGS sequence"/>
</dbReference>
<organism evidence="1 2">
    <name type="scientific">Toxoplasma gondii COUG</name>
    <dbReference type="NCBI Taxonomy" id="1074873"/>
    <lineage>
        <taxon>Eukaryota</taxon>
        <taxon>Sar</taxon>
        <taxon>Alveolata</taxon>
        <taxon>Apicomplexa</taxon>
        <taxon>Conoidasida</taxon>
        <taxon>Coccidia</taxon>
        <taxon>Eucoccidiorida</taxon>
        <taxon>Eimeriorina</taxon>
        <taxon>Sarcocystidae</taxon>
        <taxon>Toxoplasma</taxon>
    </lineage>
</organism>
<comment type="caution">
    <text evidence="1">The sequence shown here is derived from an EMBL/GenBank/DDBJ whole genome shotgun (WGS) entry which is preliminary data.</text>
</comment>
<reference evidence="1 2" key="1">
    <citation type="journal article" date="2016" name="Nat. Commun.">
        <title>Local admixture of amplified and diversified secreted pathogenesis determinants shapes mosaic Toxoplasma gondii genomes.</title>
        <authorList>
            <person name="Lorenzi H."/>
            <person name="Khan A."/>
            <person name="Behnke M.S."/>
            <person name="Namasivayam S."/>
            <person name="Swapna L.S."/>
            <person name="Hadjithomas M."/>
            <person name="Karamycheva S."/>
            <person name="Pinney D."/>
            <person name="Brunk B.P."/>
            <person name="Ajioka J.W."/>
            <person name="Ajzenberg D."/>
            <person name="Boothroyd J.C."/>
            <person name="Boyle J.P."/>
            <person name="Darde M.L."/>
            <person name="Diaz-Miranda M.A."/>
            <person name="Dubey J.P."/>
            <person name="Fritz H.M."/>
            <person name="Gennari S.M."/>
            <person name="Gregory B.D."/>
            <person name="Kim K."/>
            <person name="Saeij J.P."/>
            <person name="Su C."/>
            <person name="White M.W."/>
            <person name="Zhu X.Q."/>
            <person name="Howe D.K."/>
            <person name="Rosenthal B.M."/>
            <person name="Grigg M.E."/>
            <person name="Parkinson J."/>
            <person name="Liu L."/>
            <person name="Kissinger J.C."/>
            <person name="Roos D.S."/>
            <person name="Sibley L.D."/>
        </authorList>
    </citation>
    <scope>NUCLEOTIDE SEQUENCE [LARGE SCALE GENOMIC DNA]</scope>
    <source>
        <strain evidence="1 2">COUG</strain>
    </source>
</reference>
<dbReference type="AlphaFoldDB" id="A0A2G8XN47"/>
<evidence type="ECO:0000313" key="2">
    <source>
        <dbReference type="Proteomes" id="UP000236343"/>
    </source>
</evidence>
<proteinExistence type="predicted"/>